<sequence length="59" mass="6399">MRIEIITPHLVQNRLGGQTVTIPDQITEYVQAIGFGGVQQRGSIEQEGLVEGGQPVSPR</sequence>
<protein>
    <submittedName>
        <fullName evidence="1">Uncharacterized protein</fullName>
    </submittedName>
</protein>
<gene>
    <name evidence="1" type="ORF">HNR06_003600</name>
</gene>
<evidence type="ECO:0000313" key="2">
    <source>
        <dbReference type="Proteomes" id="UP000584931"/>
    </source>
</evidence>
<accession>A0A7Y9XDW1</accession>
<dbReference type="RefSeq" id="WP_237683400.1">
    <property type="nucleotide sequence ID" value="NZ_JACCHL010000001.1"/>
</dbReference>
<reference evidence="1 2" key="1">
    <citation type="submission" date="2020-07" db="EMBL/GenBank/DDBJ databases">
        <title>Sequencing the genomes of 1000 actinobacteria strains.</title>
        <authorList>
            <person name="Klenk H.-P."/>
        </authorList>
    </citation>
    <scope>NUCLEOTIDE SEQUENCE [LARGE SCALE GENOMIC DNA]</scope>
    <source>
        <strain evidence="1 2">DSM 45278</strain>
    </source>
</reference>
<dbReference type="Proteomes" id="UP000584931">
    <property type="component" value="Unassembled WGS sequence"/>
</dbReference>
<organism evidence="1 2">
    <name type="scientific">Nocardiopsis sinuspersici</name>
    <dbReference type="NCBI Taxonomy" id="501010"/>
    <lineage>
        <taxon>Bacteria</taxon>
        <taxon>Bacillati</taxon>
        <taxon>Actinomycetota</taxon>
        <taxon>Actinomycetes</taxon>
        <taxon>Streptosporangiales</taxon>
        <taxon>Nocardiopsidaceae</taxon>
        <taxon>Nocardiopsis</taxon>
    </lineage>
</organism>
<proteinExistence type="predicted"/>
<dbReference type="AlphaFoldDB" id="A0A7Y9XDW1"/>
<evidence type="ECO:0000313" key="1">
    <source>
        <dbReference type="EMBL" id="NYH54011.1"/>
    </source>
</evidence>
<comment type="caution">
    <text evidence="1">The sequence shown here is derived from an EMBL/GenBank/DDBJ whole genome shotgun (WGS) entry which is preliminary data.</text>
</comment>
<name>A0A7Y9XDW1_9ACTN</name>
<dbReference type="EMBL" id="JACCHL010000001">
    <property type="protein sequence ID" value="NYH54011.1"/>
    <property type="molecule type" value="Genomic_DNA"/>
</dbReference>